<gene>
    <name evidence="2" type="ORF">IT775_20995</name>
</gene>
<name>A0ABS5HZ55_9RHOB</name>
<dbReference type="InterPro" id="IPR010753">
    <property type="entry name" value="DUF1330"/>
</dbReference>
<feature type="domain" description="DUF1330" evidence="1">
    <location>
        <begin position="5"/>
        <end position="41"/>
    </location>
</feature>
<comment type="caution">
    <text evidence="2">The sequence shown here is derived from an EMBL/GenBank/DDBJ whole genome shotgun (WGS) entry which is preliminary data.</text>
</comment>
<dbReference type="SUPFAM" id="SSF54909">
    <property type="entry name" value="Dimeric alpha+beta barrel"/>
    <property type="match status" value="1"/>
</dbReference>
<evidence type="ECO:0000259" key="1">
    <source>
        <dbReference type="Pfam" id="PF07045"/>
    </source>
</evidence>
<sequence length="43" mass="4883">MPNGAIIRFPDREKAMAWCNSPAYQATLSKCDSGMTCTFRLIW</sequence>
<protein>
    <submittedName>
        <fullName evidence="2">DUF1330 domain-containing protein</fullName>
    </submittedName>
</protein>
<dbReference type="Pfam" id="PF07045">
    <property type="entry name" value="DUF1330"/>
    <property type="match status" value="1"/>
</dbReference>
<keyword evidence="3" id="KW-1185">Reference proteome</keyword>
<organism evidence="2 3">
    <name type="scientific">Thalassovita aquimarina</name>
    <dbReference type="NCBI Taxonomy" id="2785917"/>
    <lineage>
        <taxon>Bacteria</taxon>
        <taxon>Pseudomonadati</taxon>
        <taxon>Pseudomonadota</taxon>
        <taxon>Alphaproteobacteria</taxon>
        <taxon>Rhodobacterales</taxon>
        <taxon>Roseobacteraceae</taxon>
        <taxon>Thalassovita</taxon>
    </lineage>
</organism>
<accession>A0ABS5HZ55</accession>
<reference evidence="2 3" key="1">
    <citation type="journal article" date="2021" name="Arch. Microbiol.">
        <title>Thalassobius aquimarinus sp. nov., isolated from the Sea of Japan seashore.</title>
        <authorList>
            <person name="Kurilenko V.V."/>
            <person name="Romanenko L.A."/>
            <person name="Chernysheva N.Y."/>
            <person name="Velansky P.V."/>
            <person name="Tekutyeva L.A."/>
            <person name="Isaeva M.P."/>
            <person name="Mikhailov V.V."/>
        </authorList>
    </citation>
    <scope>NUCLEOTIDE SEQUENCE [LARGE SCALE GENOMIC DNA]</scope>
    <source>
        <strain evidence="2 3">KMM 8518</strain>
    </source>
</reference>
<dbReference type="Proteomes" id="UP001195941">
    <property type="component" value="Unassembled WGS sequence"/>
</dbReference>
<evidence type="ECO:0000313" key="3">
    <source>
        <dbReference type="Proteomes" id="UP001195941"/>
    </source>
</evidence>
<evidence type="ECO:0000313" key="2">
    <source>
        <dbReference type="EMBL" id="MBR9653593.1"/>
    </source>
</evidence>
<dbReference type="Gene3D" id="3.30.70.100">
    <property type="match status" value="1"/>
</dbReference>
<dbReference type="InterPro" id="IPR011008">
    <property type="entry name" value="Dimeric_a/b-barrel"/>
</dbReference>
<dbReference type="EMBL" id="JADMKU010000048">
    <property type="protein sequence ID" value="MBR9653593.1"/>
    <property type="molecule type" value="Genomic_DNA"/>
</dbReference>
<proteinExistence type="predicted"/>